<dbReference type="EMBL" id="CP026251">
    <property type="protein sequence ID" value="AWP07499.1"/>
    <property type="molecule type" value="Genomic_DNA"/>
</dbReference>
<dbReference type="AlphaFoldDB" id="A0A2U9BVG4"/>
<organism evidence="2 3">
    <name type="scientific">Scophthalmus maximus</name>
    <name type="common">Turbot</name>
    <name type="synonym">Psetta maxima</name>
    <dbReference type="NCBI Taxonomy" id="52904"/>
    <lineage>
        <taxon>Eukaryota</taxon>
        <taxon>Metazoa</taxon>
        <taxon>Chordata</taxon>
        <taxon>Craniata</taxon>
        <taxon>Vertebrata</taxon>
        <taxon>Euteleostomi</taxon>
        <taxon>Actinopterygii</taxon>
        <taxon>Neopterygii</taxon>
        <taxon>Teleostei</taxon>
        <taxon>Neoteleostei</taxon>
        <taxon>Acanthomorphata</taxon>
        <taxon>Carangaria</taxon>
        <taxon>Pleuronectiformes</taxon>
        <taxon>Pleuronectoidei</taxon>
        <taxon>Scophthalmidae</taxon>
        <taxon>Scophthalmus</taxon>
    </lineage>
</organism>
<name>A0A2U9BVG4_SCOMX</name>
<dbReference type="Proteomes" id="UP000246464">
    <property type="component" value="Chromosome 9"/>
</dbReference>
<accession>A0A2U9BVG4</accession>
<gene>
    <name evidence="2" type="ORF">SMAX5B_010322</name>
</gene>
<reference evidence="2 3" key="1">
    <citation type="submission" date="2017-12" db="EMBL/GenBank/DDBJ databases">
        <title>Integrating genomic resources of turbot (Scophthalmus maximus) in depth evaluation of genetic and physical mapping variation across individuals.</title>
        <authorList>
            <person name="Martinez P."/>
        </authorList>
    </citation>
    <scope>NUCLEOTIDE SEQUENCE [LARGE SCALE GENOMIC DNA]</scope>
</reference>
<protein>
    <submittedName>
        <fullName evidence="2">Uncharacterized protein</fullName>
    </submittedName>
</protein>
<evidence type="ECO:0000313" key="3">
    <source>
        <dbReference type="Proteomes" id="UP000246464"/>
    </source>
</evidence>
<evidence type="ECO:0000256" key="1">
    <source>
        <dbReference type="SAM" id="MobiDB-lite"/>
    </source>
</evidence>
<evidence type="ECO:0000313" key="2">
    <source>
        <dbReference type="EMBL" id="AWP07499.1"/>
    </source>
</evidence>
<feature type="region of interest" description="Disordered" evidence="1">
    <location>
        <begin position="17"/>
        <end position="40"/>
    </location>
</feature>
<proteinExistence type="predicted"/>
<keyword evidence="3" id="KW-1185">Reference proteome</keyword>
<sequence length="104" mass="12117">MVIPGVNVCLPAYRRETSATRREEPTPGSKQVTHGQARRLFTGRSRRNAKSHYSIVGRLRSTTFRIHFNVYLPQQTMELDRERADGAMERWTSRSLKSLVWLRT</sequence>